<comment type="subcellular location">
    <subcellularLocation>
        <location evidence="1 11">Cell outer membrane</location>
        <topology evidence="1 11">Multi-pass membrane protein</topology>
    </subcellularLocation>
</comment>
<feature type="signal peptide" evidence="13">
    <location>
        <begin position="1"/>
        <end position="26"/>
    </location>
</feature>
<reference evidence="16 17" key="1">
    <citation type="submission" date="2019-07" db="EMBL/GenBank/DDBJ databases">
        <title>Sphingomonas solaris sp. nov., isolated from a solar panel from Boston, Massachusetts.</title>
        <authorList>
            <person name="Tanner K."/>
            <person name="Pascual J."/>
            <person name="Mancuso C."/>
            <person name="Pereto J."/>
            <person name="Khalil A."/>
            <person name="Vilanova C."/>
        </authorList>
    </citation>
    <scope>NUCLEOTIDE SEQUENCE [LARGE SCALE GENOMIC DNA]</scope>
    <source>
        <strain evidence="16 17">R4DWN</strain>
    </source>
</reference>
<evidence type="ECO:0000256" key="10">
    <source>
        <dbReference type="ARBA" id="ARBA00023237"/>
    </source>
</evidence>
<evidence type="ECO:0000256" key="3">
    <source>
        <dbReference type="ARBA" id="ARBA00022452"/>
    </source>
</evidence>
<dbReference type="AlphaFoldDB" id="A0A558RBG3"/>
<evidence type="ECO:0000256" key="6">
    <source>
        <dbReference type="ARBA" id="ARBA00023004"/>
    </source>
</evidence>
<evidence type="ECO:0000313" key="17">
    <source>
        <dbReference type="Proteomes" id="UP000318681"/>
    </source>
</evidence>
<evidence type="ECO:0000259" key="15">
    <source>
        <dbReference type="Pfam" id="PF07715"/>
    </source>
</evidence>
<dbReference type="OrthoDB" id="7518525at2"/>
<dbReference type="EMBL" id="VNIM01000007">
    <property type="protein sequence ID" value="TVV76739.1"/>
    <property type="molecule type" value="Genomic_DNA"/>
</dbReference>
<keyword evidence="3 11" id="KW-1134">Transmembrane beta strand</keyword>
<protein>
    <submittedName>
        <fullName evidence="16">TonB-dependent receptor</fullName>
    </submittedName>
</protein>
<dbReference type="GO" id="GO:0009279">
    <property type="term" value="C:cell outer membrane"/>
    <property type="evidence" value="ECO:0007669"/>
    <property type="project" value="UniProtKB-SubCell"/>
</dbReference>
<dbReference type="PROSITE" id="PS52016">
    <property type="entry name" value="TONB_DEPENDENT_REC_3"/>
    <property type="match status" value="1"/>
</dbReference>
<proteinExistence type="inferred from homology"/>
<dbReference type="RefSeq" id="WP_145148093.1">
    <property type="nucleotide sequence ID" value="NZ_VNIM01000007.1"/>
</dbReference>
<keyword evidence="2 11" id="KW-0813">Transport</keyword>
<dbReference type="GO" id="GO:0006826">
    <property type="term" value="P:iron ion transport"/>
    <property type="evidence" value="ECO:0007669"/>
    <property type="project" value="UniProtKB-KW"/>
</dbReference>
<evidence type="ECO:0000256" key="2">
    <source>
        <dbReference type="ARBA" id="ARBA00022448"/>
    </source>
</evidence>
<evidence type="ECO:0000256" key="12">
    <source>
        <dbReference type="RuleBase" id="RU003357"/>
    </source>
</evidence>
<dbReference type="PANTHER" id="PTHR32552">
    <property type="entry name" value="FERRICHROME IRON RECEPTOR-RELATED"/>
    <property type="match status" value="1"/>
</dbReference>
<dbReference type="Pfam" id="PF07715">
    <property type="entry name" value="Plug"/>
    <property type="match status" value="1"/>
</dbReference>
<feature type="domain" description="TonB-dependent receptor-like beta-barrel" evidence="14">
    <location>
        <begin position="343"/>
        <end position="848"/>
    </location>
</feature>
<dbReference type="SUPFAM" id="SSF56935">
    <property type="entry name" value="Porins"/>
    <property type="match status" value="1"/>
</dbReference>
<dbReference type="InterPro" id="IPR012910">
    <property type="entry name" value="Plug_dom"/>
</dbReference>
<keyword evidence="9 11" id="KW-0472">Membrane</keyword>
<evidence type="ECO:0000256" key="1">
    <source>
        <dbReference type="ARBA" id="ARBA00004571"/>
    </source>
</evidence>
<sequence length="901" mass="95429">MKTIRTCLMVGTALTAATIVPALAHAQTADAQSVTEQPLATEATPQANGGLEEIVVTAQKREQRLQDVPVAITAISEATIQANRITSVQDLSGLAPNVIVRPAAGGSAIPTFSMRGLTSYGVVPGSDKQVSINLDGVYLSATRGALFELPDIARIEVLRGPQGTLFGRNATAGAVSIVTKDPDGELGARMEVGYGNYNQKRIRASLDLPQFGPFSGYVSFVHNEREGDIRNLGAGTRWDRSGVGTLNGQTFDTNLGVQYSPKRLGNKNVETYFAALKFEPSDTFRAVYKFDMSIDNSSPEGVGVTAINRDVLTSGGIGPIFAAFLDNQPAGGGPFGPAVISGARRPKAVNNFYTTPSYLKNQGHSLTATFDAADNFSIKNIAAYRKSVLNPAVSEIGGLGGLVVTPAVQAALNTALINGSAAFLIPGYNSLSPAVQAGARAAVVNSYGPVGSRFVDVGTNIQNKSEQWSDEVQLNLNLEPATLTAGGIYFHSKDRSGVPQFTRGTANLTAFPSTGEVALGTATGVGYNKATSIAGFAQAEVHVTPVIDVVLGGRLTHDRKSGRFQSGINFLTGVASGAYTSTVPGCTAPVFASNPIGVCRTAGNYTLPAASTFTYRDTRFIYSAGVNYKPSNDILVYAKYSTGYVSGGAIGGLPFKPETVKSLEGGLKADFLDRKLRTNLALFIAKYKDVQSSQSGRNIIDTNLTPPRARNDLGTAIITGFDETAKGFEFELTAVPVEGLTLTGSLGYTDINQKNYNPLLLTSAIVPGQTLANVNFQPTGTPKWTSNLSAQYITPPVFGNATVLARIDAQWRSKLVNDPNADRATLIPIYADIVSLPSQWLLNSRVALRDIDFGDVSAELAVWGRNLTNDKKALYPLILAFSTGTSYQAARTYGLELIVKY</sequence>
<keyword evidence="5 11" id="KW-0812">Transmembrane</keyword>
<evidence type="ECO:0000256" key="7">
    <source>
        <dbReference type="ARBA" id="ARBA00023065"/>
    </source>
</evidence>
<keyword evidence="7" id="KW-0406">Ion transport</keyword>
<feature type="chain" id="PRO_5021857057" evidence="13">
    <location>
        <begin position="27"/>
        <end position="901"/>
    </location>
</feature>
<keyword evidence="4" id="KW-0410">Iron transport</keyword>
<evidence type="ECO:0000256" key="13">
    <source>
        <dbReference type="SAM" id="SignalP"/>
    </source>
</evidence>
<evidence type="ECO:0000313" key="16">
    <source>
        <dbReference type="EMBL" id="TVV76739.1"/>
    </source>
</evidence>
<keyword evidence="17" id="KW-1185">Reference proteome</keyword>
<feature type="domain" description="TonB-dependent receptor plug" evidence="15">
    <location>
        <begin position="65"/>
        <end position="174"/>
    </location>
</feature>
<dbReference type="InterPro" id="IPR000531">
    <property type="entry name" value="Beta-barrel_TonB"/>
</dbReference>
<name>A0A558RBG3_9SPHN</name>
<dbReference type="Gene3D" id="2.40.170.20">
    <property type="entry name" value="TonB-dependent receptor, beta-barrel domain"/>
    <property type="match status" value="2"/>
</dbReference>
<evidence type="ECO:0000256" key="11">
    <source>
        <dbReference type="PROSITE-ProRule" id="PRU01360"/>
    </source>
</evidence>
<evidence type="ECO:0000256" key="5">
    <source>
        <dbReference type="ARBA" id="ARBA00022692"/>
    </source>
</evidence>
<dbReference type="Pfam" id="PF00593">
    <property type="entry name" value="TonB_dep_Rec_b-barrel"/>
    <property type="match status" value="1"/>
</dbReference>
<keyword evidence="10 11" id="KW-0998">Cell outer membrane</keyword>
<dbReference type="InterPro" id="IPR036942">
    <property type="entry name" value="Beta-barrel_TonB_sf"/>
</dbReference>
<evidence type="ECO:0000259" key="14">
    <source>
        <dbReference type="Pfam" id="PF00593"/>
    </source>
</evidence>
<keyword evidence="8 12" id="KW-0798">TonB box</keyword>
<evidence type="ECO:0000256" key="9">
    <source>
        <dbReference type="ARBA" id="ARBA00023136"/>
    </source>
</evidence>
<gene>
    <name evidence="16" type="ORF">FOY91_03275</name>
</gene>
<keyword evidence="16" id="KW-0675">Receptor</keyword>
<comment type="similarity">
    <text evidence="11 12">Belongs to the TonB-dependent receptor family.</text>
</comment>
<accession>A0A558RBG3</accession>
<dbReference type="Proteomes" id="UP000318681">
    <property type="component" value="Unassembled WGS sequence"/>
</dbReference>
<dbReference type="PANTHER" id="PTHR32552:SF81">
    <property type="entry name" value="TONB-DEPENDENT OUTER MEMBRANE RECEPTOR"/>
    <property type="match status" value="1"/>
</dbReference>
<keyword evidence="6" id="KW-0408">Iron</keyword>
<comment type="caution">
    <text evidence="16">The sequence shown here is derived from an EMBL/GenBank/DDBJ whole genome shotgun (WGS) entry which is preliminary data.</text>
</comment>
<dbReference type="InterPro" id="IPR039426">
    <property type="entry name" value="TonB-dep_rcpt-like"/>
</dbReference>
<evidence type="ECO:0000256" key="4">
    <source>
        <dbReference type="ARBA" id="ARBA00022496"/>
    </source>
</evidence>
<keyword evidence="13" id="KW-0732">Signal</keyword>
<evidence type="ECO:0000256" key="8">
    <source>
        <dbReference type="ARBA" id="ARBA00023077"/>
    </source>
</evidence>
<organism evidence="16 17">
    <name type="scientific">Alterirhizorhabdus solaris</name>
    <dbReference type="NCBI Taxonomy" id="2529389"/>
    <lineage>
        <taxon>Bacteria</taxon>
        <taxon>Pseudomonadati</taxon>
        <taxon>Pseudomonadota</taxon>
        <taxon>Alphaproteobacteria</taxon>
        <taxon>Sphingomonadales</taxon>
        <taxon>Rhizorhabdaceae</taxon>
        <taxon>Alterirhizorhabdus</taxon>
    </lineage>
</organism>